<feature type="compositionally biased region" description="Basic and acidic residues" evidence="1">
    <location>
        <begin position="144"/>
        <end position="157"/>
    </location>
</feature>
<comment type="caution">
    <text evidence="2">The sequence shown here is derived from an EMBL/GenBank/DDBJ whole genome shotgun (WGS) entry which is preliminary data.</text>
</comment>
<evidence type="ECO:0000256" key="1">
    <source>
        <dbReference type="SAM" id="MobiDB-lite"/>
    </source>
</evidence>
<feature type="compositionally biased region" description="Polar residues" evidence="1">
    <location>
        <begin position="433"/>
        <end position="461"/>
    </location>
</feature>
<name>A0A9Q5I673_SANBA</name>
<dbReference type="AlphaFoldDB" id="A0A9Q5I673"/>
<feature type="compositionally biased region" description="Polar residues" evidence="1">
    <location>
        <begin position="481"/>
        <end position="498"/>
    </location>
</feature>
<feature type="compositionally biased region" description="Acidic residues" evidence="1">
    <location>
        <begin position="520"/>
        <end position="532"/>
    </location>
</feature>
<sequence length="541" mass="58776">MKDGGASIDHEAPLASNSVFSEASPTLWKDNDEEEMEEAARVIWKASQPQDPVLNRLMEDALTLGNPVRLVQTKSWSPSPSSCTTTTSSSKYSVSGRTSKSFRTGKRRTFATNLHQEEAVPAQKDDFDENIQRLVALLPAVSKKADENAKREQEELRRKLRSEKKAARLLAEGRSGTKKRRSPIDCKGKQPTIDDLQEEEISVIAEDSSTSGDMHSDRGSAGHEVTTRSLTSRNMPPPPLFVPLRKSWSGDGSFSSAFTQRLSRSALGTTETERGPEELSFNSSSFSATSTPHPPSAAASSNLTREPFAKSKSGTVADKNSPPSVVNVLSSPKLTVVETNSQASSHSLPARRDYDSHYNPACLPSQSGPHALSSQVPASKIPHPPKLCGPPVLGMRRLPHSQNFSLSQDRPLPVKRDRFRVPFAKPKPENRNQAEVSAAASNQSMSRSTPSANSLGGNTQKISADSKLGRVIHPDNVLMPQAQSSQNLSSKASPTNNRAGELEVNKINADRVSPQADPDSSMDYDMGIDPEELERVCSVYD</sequence>
<keyword evidence="3" id="KW-1185">Reference proteome</keyword>
<proteinExistence type="predicted"/>
<feature type="region of interest" description="Disordered" evidence="1">
    <location>
        <begin position="72"/>
        <end position="107"/>
    </location>
</feature>
<feature type="compositionally biased region" description="Basic and acidic residues" evidence="1">
    <location>
        <begin position="1"/>
        <end position="12"/>
    </location>
</feature>
<protein>
    <submittedName>
        <fullName evidence="2">Uncharacterized protein</fullName>
    </submittedName>
</protein>
<evidence type="ECO:0000313" key="2">
    <source>
        <dbReference type="EMBL" id="OCB91927.1"/>
    </source>
</evidence>
<evidence type="ECO:0000313" key="3">
    <source>
        <dbReference type="Proteomes" id="UP000757232"/>
    </source>
</evidence>
<feature type="region of interest" description="Disordered" evidence="1">
    <location>
        <begin position="264"/>
        <end position="384"/>
    </location>
</feature>
<feature type="compositionally biased region" description="Polar residues" evidence="1">
    <location>
        <begin position="15"/>
        <end position="24"/>
    </location>
</feature>
<organism evidence="2 3">
    <name type="scientific">Sanghuangporus baumii</name>
    <name type="common">Phellinus baumii</name>
    <dbReference type="NCBI Taxonomy" id="108892"/>
    <lineage>
        <taxon>Eukaryota</taxon>
        <taxon>Fungi</taxon>
        <taxon>Dikarya</taxon>
        <taxon>Basidiomycota</taxon>
        <taxon>Agaricomycotina</taxon>
        <taxon>Agaricomycetes</taxon>
        <taxon>Hymenochaetales</taxon>
        <taxon>Hymenochaetaceae</taxon>
        <taxon>Sanghuangporus</taxon>
    </lineage>
</organism>
<feature type="compositionally biased region" description="Polar residues" evidence="1">
    <location>
        <begin position="364"/>
        <end position="377"/>
    </location>
</feature>
<accession>A0A9Q5I673</accession>
<feature type="region of interest" description="Disordered" evidence="1">
    <location>
        <begin position="144"/>
        <end position="190"/>
    </location>
</feature>
<feature type="region of interest" description="Disordered" evidence="1">
    <location>
        <begin position="205"/>
        <end position="246"/>
    </location>
</feature>
<dbReference type="Proteomes" id="UP000757232">
    <property type="component" value="Unassembled WGS sequence"/>
</dbReference>
<feature type="compositionally biased region" description="Low complexity" evidence="1">
    <location>
        <begin position="278"/>
        <end position="303"/>
    </location>
</feature>
<feature type="compositionally biased region" description="Basic and acidic residues" evidence="1">
    <location>
        <begin position="422"/>
        <end position="432"/>
    </location>
</feature>
<reference evidence="2" key="1">
    <citation type="submission" date="2016-06" db="EMBL/GenBank/DDBJ databases">
        <title>Draft Genome sequence of the fungus Inonotus baumii.</title>
        <authorList>
            <person name="Zhu H."/>
            <person name="Lin W."/>
        </authorList>
    </citation>
    <scope>NUCLEOTIDE SEQUENCE</scope>
    <source>
        <strain evidence="2">821</strain>
    </source>
</reference>
<feature type="compositionally biased region" description="Low complexity" evidence="1">
    <location>
        <begin position="319"/>
        <end position="334"/>
    </location>
</feature>
<gene>
    <name evidence="2" type="ORF">A7U60_g767</name>
</gene>
<feature type="region of interest" description="Disordered" evidence="1">
    <location>
        <begin position="422"/>
        <end position="461"/>
    </location>
</feature>
<feature type="compositionally biased region" description="Polar residues" evidence="1">
    <location>
        <begin position="337"/>
        <end position="347"/>
    </location>
</feature>
<feature type="region of interest" description="Disordered" evidence="1">
    <location>
        <begin position="1"/>
        <end position="34"/>
    </location>
</feature>
<feature type="compositionally biased region" description="Low complexity" evidence="1">
    <location>
        <begin position="73"/>
        <end position="101"/>
    </location>
</feature>
<dbReference type="EMBL" id="LNZH02000049">
    <property type="protein sequence ID" value="OCB91927.1"/>
    <property type="molecule type" value="Genomic_DNA"/>
</dbReference>
<feature type="region of interest" description="Disordered" evidence="1">
    <location>
        <begin position="481"/>
        <end position="541"/>
    </location>
</feature>